<dbReference type="Proteomes" id="UP000249526">
    <property type="component" value="Unassembled WGS sequence"/>
</dbReference>
<dbReference type="EMBL" id="KZ825057">
    <property type="protein sequence ID" value="RAH60332.1"/>
    <property type="molecule type" value="Genomic_DNA"/>
</dbReference>
<dbReference type="GeneID" id="37163006"/>
<protein>
    <submittedName>
        <fullName evidence="1">Uncharacterized protein</fullName>
    </submittedName>
</protein>
<organism evidence="1 2">
    <name type="scientific">Aspergillus piperis CBS 112811</name>
    <dbReference type="NCBI Taxonomy" id="1448313"/>
    <lineage>
        <taxon>Eukaryota</taxon>
        <taxon>Fungi</taxon>
        <taxon>Dikarya</taxon>
        <taxon>Ascomycota</taxon>
        <taxon>Pezizomycotina</taxon>
        <taxon>Eurotiomycetes</taxon>
        <taxon>Eurotiomycetidae</taxon>
        <taxon>Eurotiales</taxon>
        <taxon>Aspergillaceae</taxon>
        <taxon>Aspergillus</taxon>
        <taxon>Aspergillus subgen. Circumdati</taxon>
    </lineage>
</organism>
<accession>A0A8G1R6Y5</accession>
<dbReference type="AlphaFoldDB" id="A0A8G1R6Y5"/>
<proteinExistence type="predicted"/>
<evidence type="ECO:0000313" key="2">
    <source>
        <dbReference type="Proteomes" id="UP000249526"/>
    </source>
</evidence>
<keyword evidence="2" id="KW-1185">Reference proteome</keyword>
<sequence>MIYSASAILAGFSALASCLIVPQLHLTIQAPPKHFNLLSSIRQFFLLHRMV</sequence>
<gene>
    <name evidence="1" type="ORF">BO85DRAFT_446888</name>
</gene>
<evidence type="ECO:0000313" key="1">
    <source>
        <dbReference type="EMBL" id="RAH60332.1"/>
    </source>
</evidence>
<dbReference type="RefSeq" id="XP_025518254.1">
    <property type="nucleotide sequence ID" value="XM_025659604.1"/>
</dbReference>
<name>A0A8G1R6Y5_9EURO</name>
<reference evidence="1 2" key="1">
    <citation type="submission" date="2018-02" db="EMBL/GenBank/DDBJ databases">
        <title>The genomes of Aspergillus section Nigri reveals drivers in fungal speciation.</title>
        <authorList>
            <consortium name="DOE Joint Genome Institute"/>
            <person name="Vesth T.C."/>
            <person name="Nybo J."/>
            <person name="Theobald S."/>
            <person name="Brandl J."/>
            <person name="Frisvad J.C."/>
            <person name="Nielsen K.F."/>
            <person name="Lyhne E.K."/>
            <person name="Kogle M.E."/>
            <person name="Kuo A."/>
            <person name="Riley R."/>
            <person name="Clum A."/>
            <person name="Nolan M."/>
            <person name="Lipzen A."/>
            <person name="Salamov A."/>
            <person name="Henrissat B."/>
            <person name="Wiebenga A."/>
            <person name="De vries R.P."/>
            <person name="Grigoriev I.V."/>
            <person name="Mortensen U.H."/>
            <person name="Andersen M.R."/>
            <person name="Baker S.E."/>
        </authorList>
    </citation>
    <scope>NUCLEOTIDE SEQUENCE [LARGE SCALE GENOMIC DNA]</scope>
    <source>
        <strain evidence="1 2">CBS 112811</strain>
    </source>
</reference>